<dbReference type="Proteomes" id="UP000291483">
    <property type="component" value="Unassembled WGS sequence"/>
</dbReference>
<accession>A0A4Q8AIW4</accession>
<dbReference type="RefSeq" id="WP_130504807.1">
    <property type="nucleotide sequence ID" value="NZ_SHLC01000001.1"/>
</dbReference>
<sequence length="283" mass="32005">MFTSNGYVLAETPERLARLQPVPKAERTDRDALWDRLRRDGYLYLSGHLDPALVVEFRRYYFAALAHTGLVQPGSDPVDGIAGGGPLDRGAYRETLFDSIVPSAEYEALCGNPLIAEWFAWFFNDDVHLHRRKIIRHIAPDERGIGTATQAHYDLVYLREGSDRVLSMWIPLGDIPLGLGGLVYLEGSHRWVLAEEREGRLGRPAASITADLPGLAERHDTRWLITDYTAGDVMVHSAHIVHASLDNTDTGGRMRLSTDIRYQRAGEPIDWRWQEHWHDDDGL</sequence>
<reference evidence="1 2" key="1">
    <citation type="submission" date="2019-02" db="EMBL/GenBank/DDBJ databases">
        <title>Sequencing the genomes of 1000 actinobacteria strains.</title>
        <authorList>
            <person name="Klenk H.-P."/>
        </authorList>
    </citation>
    <scope>NUCLEOTIDE SEQUENCE [LARGE SCALE GENOMIC DNA]</scope>
    <source>
        <strain evidence="1 2">DSM 18319</strain>
    </source>
</reference>
<dbReference type="PANTHER" id="PTHR40128">
    <property type="entry name" value="EXPRESSED PROTEIN"/>
    <property type="match status" value="1"/>
</dbReference>
<dbReference type="Pfam" id="PF05721">
    <property type="entry name" value="PhyH"/>
    <property type="match status" value="1"/>
</dbReference>
<dbReference type="InterPro" id="IPR008775">
    <property type="entry name" value="Phytyl_CoA_dOase-like"/>
</dbReference>
<keyword evidence="1" id="KW-0223">Dioxygenase</keyword>
<dbReference type="Gene3D" id="2.60.120.620">
    <property type="entry name" value="q2cbj1_9rhob like domain"/>
    <property type="match status" value="1"/>
</dbReference>
<keyword evidence="1" id="KW-0560">Oxidoreductase</keyword>
<comment type="caution">
    <text evidence="1">The sequence shown here is derived from an EMBL/GenBank/DDBJ whole genome shotgun (WGS) entry which is preliminary data.</text>
</comment>
<protein>
    <submittedName>
        <fullName evidence="1">Ectoine hydroxylase-related dioxygenase (Phytanoyl-CoA dioxygenase family)</fullName>
    </submittedName>
</protein>
<dbReference type="AlphaFoldDB" id="A0A4Q8AIW4"/>
<dbReference type="SUPFAM" id="SSF51197">
    <property type="entry name" value="Clavaminate synthase-like"/>
    <property type="match status" value="1"/>
</dbReference>
<organism evidence="1 2">
    <name type="scientific">Microterricola gilva</name>
    <dbReference type="NCBI Taxonomy" id="393267"/>
    <lineage>
        <taxon>Bacteria</taxon>
        <taxon>Bacillati</taxon>
        <taxon>Actinomycetota</taxon>
        <taxon>Actinomycetes</taxon>
        <taxon>Micrococcales</taxon>
        <taxon>Microbacteriaceae</taxon>
        <taxon>Microterricola</taxon>
    </lineage>
</organism>
<proteinExistence type="predicted"/>
<gene>
    <name evidence="1" type="ORF">EV379_0572</name>
</gene>
<dbReference type="OrthoDB" id="183023at2"/>
<dbReference type="EMBL" id="SHLC01000001">
    <property type="protein sequence ID" value="RZU64278.1"/>
    <property type="molecule type" value="Genomic_DNA"/>
</dbReference>
<evidence type="ECO:0000313" key="2">
    <source>
        <dbReference type="Proteomes" id="UP000291483"/>
    </source>
</evidence>
<dbReference type="GO" id="GO:0016706">
    <property type="term" value="F:2-oxoglutarate-dependent dioxygenase activity"/>
    <property type="evidence" value="ECO:0007669"/>
    <property type="project" value="UniProtKB-ARBA"/>
</dbReference>
<dbReference type="PANTHER" id="PTHR40128:SF1">
    <property type="entry name" value="PHYTANOYL-COA HYDROXYLASE"/>
    <property type="match status" value="1"/>
</dbReference>
<evidence type="ECO:0000313" key="1">
    <source>
        <dbReference type="EMBL" id="RZU64278.1"/>
    </source>
</evidence>
<keyword evidence="2" id="KW-1185">Reference proteome</keyword>
<name>A0A4Q8AIW4_9MICO</name>